<dbReference type="AlphaFoldDB" id="V6LIK1"/>
<dbReference type="Proteomes" id="UP000018208">
    <property type="component" value="Unassembled WGS sequence"/>
</dbReference>
<dbReference type="EMBL" id="AUWU02000004">
    <property type="protein sequence ID" value="KAH0573906.1"/>
    <property type="molecule type" value="Genomic_DNA"/>
</dbReference>
<gene>
    <name evidence="1" type="ORF">SS50377_16044</name>
    <name evidence="2" type="ORF">SS50377_23841</name>
</gene>
<evidence type="ECO:0000313" key="3">
    <source>
        <dbReference type="Proteomes" id="UP000018208"/>
    </source>
</evidence>
<proteinExistence type="predicted"/>
<accession>V6LIK1</accession>
<reference evidence="2" key="2">
    <citation type="submission" date="2020-12" db="EMBL/GenBank/DDBJ databases">
        <title>New Spironucleus salmonicida genome in near-complete chromosomes.</title>
        <authorList>
            <person name="Xu F."/>
            <person name="Kurt Z."/>
            <person name="Jimenez-Gonzalez A."/>
            <person name="Astvaldsson A."/>
            <person name="Andersson J.O."/>
            <person name="Svard S.G."/>
        </authorList>
    </citation>
    <scope>NUCLEOTIDE SEQUENCE</scope>
    <source>
        <strain evidence="2">ATCC 50377</strain>
    </source>
</reference>
<dbReference type="VEuPathDB" id="GiardiaDB:SS50377_23841"/>
<dbReference type="EMBL" id="KI546126">
    <property type="protein sequence ID" value="EST44143.1"/>
    <property type="molecule type" value="Genomic_DNA"/>
</dbReference>
<name>V6LIK1_9EUKA</name>
<organism evidence="1">
    <name type="scientific">Spironucleus salmonicida</name>
    <dbReference type="NCBI Taxonomy" id="348837"/>
    <lineage>
        <taxon>Eukaryota</taxon>
        <taxon>Metamonada</taxon>
        <taxon>Diplomonadida</taxon>
        <taxon>Hexamitidae</taxon>
        <taxon>Hexamitinae</taxon>
        <taxon>Spironucleus</taxon>
    </lineage>
</organism>
<evidence type="ECO:0000313" key="2">
    <source>
        <dbReference type="EMBL" id="KAH0573906.1"/>
    </source>
</evidence>
<reference evidence="1 2" key="1">
    <citation type="journal article" date="2014" name="PLoS Genet.">
        <title>The Genome of Spironucleus salmonicida Highlights a Fish Pathogen Adapted to Fluctuating Environments.</title>
        <authorList>
            <person name="Xu F."/>
            <person name="Jerlstrom-Hultqvist J."/>
            <person name="Einarsson E."/>
            <person name="Astvaldsson A."/>
            <person name="Svard S.G."/>
            <person name="Andersson J.O."/>
        </authorList>
    </citation>
    <scope>NUCLEOTIDE SEQUENCE</scope>
    <source>
        <strain evidence="2">ATCC 50377</strain>
    </source>
</reference>
<sequence>MQKSENSDPDEPAFQLMMQDFGKLFYPKITKNHAYSTPADSPLLHAHETENGYYRPVQTHIPLCDDPTHPLFYLNIPSFEPSFELLLPSPALLIRPICARLTQGLTPSGLHAQTRAVEQAEFYQVYEERLGAVVRVLAGWISCSIEQHTKTSQNFPNFDTARPHTLQELQLDPARLPRAGIADFLRANIDRLAQFELRGPEFSIFAPETLLDAGDELDPTNTLFHDLNSPLRAAIRVGDFHVPAPARIAPLSAQLKLLLQLLDSDFRQLQRPALRPAKAHEKYAQGVADEGGECKLCATKYRSYDAHIQLASHAARYADALAAPLNRFQLFDARTCLEYVTAQARHLRKRAILGQQLHVLALQFSVKNCVRYAFAARIFTKILFDFGVNFVVSEVESAQNTAGEHAAADAAAVDDFVREQRLAREAAVCEATPEEIEAISGVLAAIRPGCFALDLLEVVDSRLATLTAEFYAACLYPEFVVQRHANFVNFVEKMLGRALEPAYAVLDVQELVVDLKQFDVDAVGPVLAQFVQGVKACLLATGHAALLDSEQGFLGAVRYVRAEGSTADPFVLRGREAISAIPRLQAVYDVRAAQERLDVGVGLDRLLASGDCEPALRTQDDAVDYRRRPGAARANSVGCFPVQMDPDHLTLHKLYHEAVPGSQYTEIGEATTLLESVTEDALLSLQPQFGLKLADAVLVALCAIKELRKLQRGFLRGEVGIIGQSRTLNRMTSGH</sequence>
<keyword evidence="3" id="KW-1185">Reference proteome</keyword>
<evidence type="ECO:0000313" key="1">
    <source>
        <dbReference type="EMBL" id="EST44143.1"/>
    </source>
</evidence>
<protein>
    <submittedName>
        <fullName evidence="1">Uncharacterized protein</fullName>
    </submittedName>
</protein>